<name>A0A448L5V8_9BACT</name>
<organism evidence="1 2">
    <name type="scientific">Segatella oris</name>
    <dbReference type="NCBI Taxonomy" id="28135"/>
    <lineage>
        <taxon>Bacteria</taxon>
        <taxon>Pseudomonadati</taxon>
        <taxon>Bacteroidota</taxon>
        <taxon>Bacteroidia</taxon>
        <taxon>Bacteroidales</taxon>
        <taxon>Prevotellaceae</taxon>
        <taxon>Segatella</taxon>
    </lineage>
</organism>
<evidence type="ECO:0000313" key="1">
    <source>
        <dbReference type="EMBL" id="VEH15331.1"/>
    </source>
</evidence>
<reference evidence="1 2" key="1">
    <citation type="submission" date="2018-12" db="EMBL/GenBank/DDBJ databases">
        <authorList>
            <consortium name="Pathogen Informatics"/>
        </authorList>
    </citation>
    <scope>NUCLEOTIDE SEQUENCE [LARGE SCALE GENOMIC DNA]</scope>
    <source>
        <strain evidence="1 2">NCTC13071</strain>
    </source>
</reference>
<dbReference type="KEGG" id="poc:NCTC13071_01331"/>
<proteinExistence type="predicted"/>
<gene>
    <name evidence="1" type="ORF">NCTC13071_01331</name>
</gene>
<accession>A0A448L5V8</accession>
<dbReference type="Proteomes" id="UP000274578">
    <property type="component" value="Chromosome 1"/>
</dbReference>
<evidence type="ECO:0000313" key="2">
    <source>
        <dbReference type="Proteomes" id="UP000274578"/>
    </source>
</evidence>
<sequence length="59" mass="7290">MYAKLQQIGKRIQYMQLNYIKINPDFLILRLFHFPLFTRNASKKQGIHIQTFTQWRNYN</sequence>
<dbReference type="EMBL" id="LR134384">
    <property type="protein sequence ID" value="VEH15331.1"/>
    <property type="molecule type" value="Genomic_DNA"/>
</dbReference>
<dbReference type="AlphaFoldDB" id="A0A448L5V8"/>
<protein>
    <submittedName>
        <fullName evidence="1">Uncharacterized protein</fullName>
    </submittedName>
</protein>